<dbReference type="Proteomes" id="UP000828390">
    <property type="component" value="Unassembled WGS sequence"/>
</dbReference>
<accession>A0A9D4NBA4</accession>
<reference evidence="1" key="2">
    <citation type="submission" date="2020-11" db="EMBL/GenBank/DDBJ databases">
        <authorList>
            <person name="McCartney M.A."/>
            <person name="Auch B."/>
            <person name="Kono T."/>
            <person name="Mallez S."/>
            <person name="Becker A."/>
            <person name="Gohl D.M."/>
            <person name="Silverstein K.A.T."/>
            <person name="Koren S."/>
            <person name="Bechman K.B."/>
            <person name="Herman A."/>
            <person name="Abrahante J.E."/>
            <person name="Garbe J."/>
        </authorList>
    </citation>
    <scope>NUCLEOTIDE SEQUENCE</scope>
    <source>
        <strain evidence="1">Duluth1</strain>
        <tissue evidence="1">Whole animal</tissue>
    </source>
</reference>
<evidence type="ECO:0000313" key="1">
    <source>
        <dbReference type="EMBL" id="KAH3890539.1"/>
    </source>
</evidence>
<keyword evidence="2" id="KW-1185">Reference proteome</keyword>
<dbReference type="EMBL" id="JAIWYP010000001">
    <property type="protein sequence ID" value="KAH3890539.1"/>
    <property type="molecule type" value="Genomic_DNA"/>
</dbReference>
<proteinExistence type="predicted"/>
<organism evidence="1 2">
    <name type="scientific">Dreissena polymorpha</name>
    <name type="common">Zebra mussel</name>
    <name type="synonym">Mytilus polymorpha</name>
    <dbReference type="NCBI Taxonomy" id="45954"/>
    <lineage>
        <taxon>Eukaryota</taxon>
        <taxon>Metazoa</taxon>
        <taxon>Spiralia</taxon>
        <taxon>Lophotrochozoa</taxon>
        <taxon>Mollusca</taxon>
        <taxon>Bivalvia</taxon>
        <taxon>Autobranchia</taxon>
        <taxon>Heteroconchia</taxon>
        <taxon>Euheterodonta</taxon>
        <taxon>Imparidentia</taxon>
        <taxon>Neoheterodontei</taxon>
        <taxon>Myida</taxon>
        <taxon>Dreissenoidea</taxon>
        <taxon>Dreissenidae</taxon>
        <taxon>Dreissena</taxon>
    </lineage>
</organism>
<sequence length="85" mass="9699">MRHNVCTKKEAAAETFVTPERLPPTSHTTGCHSQWVYYQTMIGMANTMELTEWEWTQENILCIAIRTRSNSAPEELLNSSIVTVL</sequence>
<gene>
    <name evidence="1" type="ORF">DPMN_014623</name>
</gene>
<name>A0A9D4NBA4_DREPO</name>
<comment type="caution">
    <text evidence="1">The sequence shown here is derived from an EMBL/GenBank/DDBJ whole genome shotgun (WGS) entry which is preliminary data.</text>
</comment>
<evidence type="ECO:0000313" key="2">
    <source>
        <dbReference type="Proteomes" id="UP000828390"/>
    </source>
</evidence>
<protein>
    <submittedName>
        <fullName evidence="1">Uncharacterized protein</fullName>
    </submittedName>
</protein>
<dbReference type="AlphaFoldDB" id="A0A9D4NBA4"/>
<reference evidence="1" key="1">
    <citation type="journal article" date="2019" name="bioRxiv">
        <title>The Genome of the Zebra Mussel, Dreissena polymorpha: A Resource for Invasive Species Research.</title>
        <authorList>
            <person name="McCartney M.A."/>
            <person name="Auch B."/>
            <person name="Kono T."/>
            <person name="Mallez S."/>
            <person name="Zhang Y."/>
            <person name="Obille A."/>
            <person name="Becker A."/>
            <person name="Abrahante J.E."/>
            <person name="Garbe J."/>
            <person name="Badalamenti J.P."/>
            <person name="Herman A."/>
            <person name="Mangelson H."/>
            <person name="Liachko I."/>
            <person name="Sullivan S."/>
            <person name="Sone E.D."/>
            <person name="Koren S."/>
            <person name="Silverstein K.A.T."/>
            <person name="Beckman K.B."/>
            <person name="Gohl D.M."/>
        </authorList>
    </citation>
    <scope>NUCLEOTIDE SEQUENCE</scope>
    <source>
        <strain evidence="1">Duluth1</strain>
        <tissue evidence="1">Whole animal</tissue>
    </source>
</reference>